<name>G3JP99_CORMM</name>
<dbReference type="AlphaFoldDB" id="G3JP99"/>
<keyword evidence="2" id="KW-1185">Reference proteome</keyword>
<dbReference type="Proteomes" id="UP000001610">
    <property type="component" value="Unassembled WGS sequence"/>
</dbReference>
<dbReference type="OrthoDB" id="4940958at2759"/>
<dbReference type="KEGG" id="cmt:CCM_07961"/>
<protein>
    <submittedName>
        <fullName evidence="1">Uncharacterized protein</fullName>
    </submittedName>
</protein>
<sequence length="276" mass="30367">MVLPPLHYFTARLANSASMDGSYLVLPSPLSSLSFLYPSNLQAKMRYSILLLAAASMGCALPQASTADQALPFKPAPLGSGRSCPGRTGGYDEADCGTKRYCKAIEAFGSDSDKFKTKPAWNSTAECFKAHQPEPKQELIPFDTGRSFDADCRNRGLTEASCGTKTYCAEIDAIEEFYGLHGEDTEQTEDVRYESTEECLKAHVPEPKNLPWLEGDSENFCGSRGDESEENCGTQSYCEKFKGDTRKVFGSPYIWSEEECFAAHQKNPSSITFPDN</sequence>
<dbReference type="EMBL" id="JH126404">
    <property type="protein sequence ID" value="EGX89709.1"/>
    <property type="molecule type" value="Genomic_DNA"/>
</dbReference>
<evidence type="ECO:0000313" key="1">
    <source>
        <dbReference type="EMBL" id="EGX89709.1"/>
    </source>
</evidence>
<dbReference type="RefSeq" id="XP_006673164.1">
    <property type="nucleotide sequence ID" value="XM_006673101.1"/>
</dbReference>
<evidence type="ECO:0000313" key="2">
    <source>
        <dbReference type="Proteomes" id="UP000001610"/>
    </source>
</evidence>
<dbReference type="GeneID" id="18169971"/>
<accession>G3JP99</accession>
<dbReference type="eggNOG" id="ENOG502R5I9">
    <property type="taxonomic scope" value="Eukaryota"/>
</dbReference>
<organism evidence="1 2">
    <name type="scientific">Cordyceps militaris (strain CM01)</name>
    <name type="common">Caterpillar fungus</name>
    <dbReference type="NCBI Taxonomy" id="983644"/>
    <lineage>
        <taxon>Eukaryota</taxon>
        <taxon>Fungi</taxon>
        <taxon>Dikarya</taxon>
        <taxon>Ascomycota</taxon>
        <taxon>Pezizomycotina</taxon>
        <taxon>Sordariomycetes</taxon>
        <taxon>Hypocreomycetidae</taxon>
        <taxon>Hypocreales</taxon>
        <taxon>Cordycipitaceae</taxon>
        <taxon>Cordyceps</taxon>
    </lineage>
</organism>
<dbReference type="HOGENOM" id="CLU_108582_0_0_1"/>
<proteinExistence type="predicted"/>
<gene>
    <name evidence="1" type="ORF">CCM_07961</name>
</gene>
<dbReference type="VEuPathDB" id="FungiDB:CCM_07961"/>
<dbReference type="InParanoid" id="G3JP99"/>
<reference evidence="1 2" key="1">
    <citation type="journal article" date="2011" name="Genome Biol.">
        <title>Genome sequence of the insect pathogenic fungus Cordyceps militaris, a valued traditional Chinese medicine.</title>
        <authorList>
            <person name="Zheng P."/>
            <person name="Xia Y."/>
            <person name="Xiao G."/>
            <person name="Xiong C."/>
            <person name="Hu X."/>
            <person name="Zhang S."/>
            <person name="Zheng H."/>
            <person name="Huang Y."/>
            <person name="Zhou Y."/>
            <person name="Wang S."/>
            <person name="Zhao G.P."/>
            <person name="Liu X."/>
            <person name="St Leger R.J."/>
            <person name="Wang C."/>
        </authorList>
    </citation>
    <scope>NUCLEOTIDE SEQUENCE [LARGE SCALE GENOMIC DNA]</scope>
    <source>
        <strain evidence="1 2">CM01</strain>
    </source>
</reference>